<dbReference type="Proteomes" id="UP000626109">
    <property type="component" value="Unassembled WGS sequence"/>
</dbReference>
<feature type="compositionally biased region" description="Basic and acidic residues" evidence="1">
    <location>
        <begin position="47"/>
        <end position="62"/>
    </location>
</feature>
<accession>A0A813I8U5</accession>
<gene>
    <name evidence="2" type="ORF">PGLA2088_LOCUS4933</name>
</gene>
<evidence type="ECO:0000313" key="2">
    <source>
        <dbReference type="EMBL" id="CAE8646586.1"/>
    </source>
</evidence>
<proteinExistence type="predicted"/>
<feature type="compositionally biased region" description="Basic and acidic residues" evidence="1">
    <location>
        <begin position="12"/>
        <end position="40"/>
    </location>
</feature>
<feature type="region of interest" description="Disordered" evidence="1">
    <location>
        <begin position="1"/>
        <end position="78"/>
    </location>
</feature>
<evidence type="ECO:0000256" key="1">
    <source>
        <dbReference type="SAM" id="MobiDB-lite"/>
    </source>
</evidence>
<feature type="compositionally biased region" description="Acidic residues" evidence="1">
    <location>
        <begin position="1"/>
        <end position="11"/>
    </location>
</feature>
<sequence>MADEEEDLQQEEDMHADHLDFQIADKEVDLQQTEDLHADPLDSQTAVKEEDLQQEEDLHADPLDSQLAGEEDDLQQEEDLHADPLDSQIADKEVDLQQEEDLHADPLDFHRADEEEDLQQDLEDQMLRVLLMSQLGGQTYMAGEKPAAAVSEAVAAQICQRQAGTGLAAVGGTLQLCQPSVSLIQKWKTRTPNHNNNNNNHNGPGIFESAFAGCPAEEPAVVVVAASRMGRHCCSCG</sequence>
<comment type="caution">
    <text evidence="2">The sequence shown here is derived from an EMBL/GenBank/DDBJ whole genome shotgun (WGS) entry which is preliminary data.</text>
</comment>
<protein>
    <submittedName>
        <fullName evidence="2">Uncharacterized protein</fullName>
    </submittedName>
</protein>
<name>A0A813I8U5_POLGL</name>
<dbReference type="EMBL" id="CAJNNW010004607">
    <property type="protein sequence ID" value="CAE8646586.1"/>
    <property type="molecule type" value="Genomic_DNA"/>
</dbReference>
<dbReference type="AlphaFoldDB" id="A0A813I8U5"/>
<evidence type="ECO:0000313" key="3">
    <source>
        <dbReference type="Proteomes" id="UP000626109"/>
    </source>
</evidence>
<reference evidence="2" key="1">
    <citation type="submission" date="2021-02" db="EMBL/GenBank/DDBJ databases">
        <authorList>
            <person name="Dougan E. K."/>
            <person name="Rhodes N."/>
            <person name="Thang M."/>
            <person name="Chan C."/>
        </authorList>
    </citation>
    <scope>NUCLEOTIDE SEQUENCE</scope>
</reference>
<organism evidence="2 3">
    <name type="scientific">Polarella glacialis</name>
    <name type="common">Dinoflagellate</name>
    <dbReference type="NCBI Taxonomy" id="89957"/>
    <lineage>
        <taxon>Eukaryota</taxon>
        <taxon>Sar</taxon>
        <taxon>Alveolata</taxon>
        <taxon>Dinophyceae</taxon>
        <taxon>Suessiales</taxon>
        <taxon>Suessiaceae</taxon>
        <taxon>Polarella</taxon>
    </lineage>
</organism>